<name>A0A7Y0L5M0_9FIRM</name>
<organism evidence="6 7">
    <name type="scientific">Sulfobacillus harzensis</name>
    <dbReference type="NCBI Taxonomy" id="2729629"/>
    <lineage>
        <taxon>Bacteria</taxon>
        <taxon>Bacillati</taxon>
        <taxon>Bacillota</taxon>
        <taxon>Clostridia</taxon>
        <taxon>Eubacteriales</taxon>
        <taxon>Clostridiales Family XVII. Incertae Sedis</taxon>
        <taxon>Sulfobacillus</taxon>
    </lineage>
</organism>
<keyword evidence="2 3" id="KW-0238">DNA-binding</keyword>
<feature type="region of interest" description="Disordered" evidence="4">
    <location>
        <begin position="141"/>
        <end position="181"/>
    </location>
</feature>
<evidence type="ECO:0000259" key="5">
    <source>
        <dbReference type="PROSITE" id="PS51900"/>
    </source>
</evidence>
<dbReference type="SUPFAM" id="SSF56349">
    <property type="entry name" value="DNA breaking-rejoining enzymes"/>
    <property type="match status" value="1"/>
</dbReference>
<dbReference type="Gene3D" id="1.10.150.130">
    <property type="match status" value="1"/>
</dbReference>
<proteinExistence type="inferred from homology"/>
<evidence type="ECO:0000256" key="1">
    <source>
        <dbReference type="ARBA" id="ARBA00008857"/>
    </source>
</evidence>
<evidence type="ECO:0000256" key="2">
    <source>
        <dbReference type="ARBA" id="ARBA00023125"/>
    </source>
</evidence>
<feature type="compositionally biased region" description="Low complexity" evidence="4">
    <location>
        <begin position="142"/>
        <end position="153"/>
    </location>
</feature>
<keyword evidence="7" id="KW-1185">Reference proteome</keyword>
<dbReference type="Pfam" id="PF02899">
    <property type="entry name" value="Phage_int_SAM_1"/>
    <property type="match status" value="1"/>
</dbReference>
<dbReference type="GO" id="GO:0015074">
    <property type="term" value="P:DNA integration"/>
    <property type="evidence" value="ECO:0007669"/>
    <property type="project" value="InterPro"/>
</dbReference>
<dbReference type="InterPro" id="IPR044068">
    <property type="entry name" value="CB"/>
</dbReference>
<dbReference type="EMBL" id="JABBVZ010000034">
    <property type="protein sequence ID" value="NMP22905.1"/>
    <property type="molecule type" value="Genomic_DNA"/>
</dbReference>
<feature type="domain" description="Core-binding (CB)" evidence="5">
    <location>
        <begin position="1"/>
        <end position="75"/>
    </location>
</feature>
<evidence type="ECO:0000313" key="7">
    <source>
        <dbReference type="Proteomes" id="UP000533476"/>
    </source>
</evidence>
<evidence type="ECO:0000256" key="4">
    <source>
        <dbReference type="SAM" id="MobiDB-lite"/>
    </source>
</evidence>
<dbReference type="InterPro" id="IPR010998">
    <property type="entry name" value="Integrase_recombinase_N"/>
</dbReference>
<evidence type="ECO:0000313" key="6">
    <source>
        <dbReference type="EMBL" id="NMP22905.1"/>
    </source>
</evidence>
<dbReference type="Proteomes" id="UP000533476">
    <property type="component" value="Unassembled WGS sequence"/>
</dbReference>
<comment type="similarity">
    <text evidence="1">Belongs to the 'phage' integrase family.</text>
</comment>
<gene>
    <name evidence="6" type="ORF">HIJ39_11150</name>
</gene>
<evidence type="ECO:0000256" key="3">
    <source>
        <dbReference type="PROSITE-ProRule" id="PRU01248"/>
    </source>
</evidence>
<sequence>MRRGPYTVRNQTGCLQTFQTFLSSQHPEASTWTVEDALTLSQCRAFMATLAKRGLRPKTLKGYVIALRGLIRFLHDEEVLPDDWSMKLQGPRVTERRADPLTQEEATLLKRHTRLNPGATPRPLVFPTAVGYRLAAQRDHLAGPAGHPLGPAAPHDPPWQEGQGPDDSIDGGPVPATTSLY</sequence>
<protein>
    <submittedName>
        <fullName evidence="6">Site-specific integrase</fullName>
    </submittedName>
</protein>
<reference evidence="6 7" key="1">
    <citation type="submission" date="2020-04" db="EMBL/GenBank/DDBJ databases">
        <authorList>
            <person name="Zhang R."/>
            <person name="Schippers A."/>
        </authorList>
    </citation>
    <scope>NUCLEOTIDE SEQUENCE [LARGE SCALE GENOMIC DNA]</scope>
    <source>
        <strain evidence="6 7">DSM 109850</strain>
    </source>
</reference>
<dbReference type="InterPro" id="IPR011010">
    <property type="entry name" value="DNA_brk_join_enz"/>
</dbReference>
<accession>A0A7Y0L5M0</accession>
<comment type="caution">
    <text evidence="6">The sequence shown here is derived from an EMBL/GenBank/DDBJ whole genome shotgun (WGS) entry which is preliminary data.</text>
</comment>
<dbReference type="InterPro" id="IPR004107">
    <property type="entry name" value="Integrase_SAM-like_N"/>
</dbReference>
<dbReference type="GO" id="GO:0003677">
    <property type="term" value="F:DNA binding"/>
    <property type="evidence" value="ECO:0007669"/>
    <property type="project" value="UniProtKB-UniRule"/>
</dbReference>
<dbReference type="AlphaFoldDB" id="A0A7Y0L5M0"/>
<dbReference type="PROSITE" id="PS51900">
    <property type="entry name" value="CB"/>
    <property type="match status" value="1"/>
</dbReference>